<evidence type="ECO:0000313" key="3">
    <source>
        <dbReference type="Proteomes" id="UP000618795"/>
    </source>
</evidence>
<accession>A0A918MBX9</accession>
<dbReference type="EMBL" id="BMTD01000007">
    <property type="protein sequence ID" value="GGU97688.1"/>
    <property type="molecule type" value="Genomic_DNA"/>
</dbReference>
<evidence type="ECO:0000256" key="1">
    <source>
        <dbReference type="SAM" id="MobiDB-lite"/>
    </source>
</evidence>
<name>A0A918MBX9_9ACTN</name>
<gene>
    <name evidence="2" type="ORF">GCM10010260_37010</name>
</gene>
<comment type="caution">
    <text evidence="2">The sequence shown here is derived from an EMBL/GenBank/DDBJ whole genome shotgun (WGS) entry which is preliminary data.</text>
</comment>
<dbReference type="AlphaFoldDB" id="A0A918MBX9"/>
<dbReference type="Proteomes" id="UP000618795">
    <property type="component" value="Unassembled WGS sequence"/>
</dbReference>
<organism evidence="2 3">
    <name type="scientific">Streptomyces filipinensis</name>
    <dbReference type="NCBI Taxonomy" id="66887"/>
    <lineage>
        <taxon>Bacteria</taxon>
        <taxon>Bacillati</taxon>
        <taxon>Actinomycetota</taxon>
        <taxon>Actinomycetes</taxon>
        <taxon>Kitasatosporales</taxon>
        <taxon>Streptomycetaceae</taxon>
        <taxon>Streptomyces</taxon>
    </lineage>
</organism>
<sequence length="84" mass="9084">MSGAAVEGWHIRIYRDYGDIRIYPDVRIVFLAPRRFPCPLSDAARRSRAAAMPPTTGSGPSADEPDGSPHAWGSLAADVRDMSA</sequence>
<feature type="region of interest" description="Disordered" evidence="1">
    <location>
        <begin position="44"/>
        <end position="84"/>
    </location>
</feature>
<evidence type="ECO:0000313" key="2">
    <source>
        <dbReference type="EMBL" id="GGU97688.1"/>
    </source>
</evidence>
<protein>
    <submittedName>
        <fullName evidence="2">Uncharacterized protein</fullName>
    </submittedName>
</protein>
<reference evidence="2" key="2">
    <citation type="submission" date="2020-09" db="EMBL/GenBank/DDBJ databases">
        <authorList>
            <person name="Sun Q."/>
            <person name="Ohkuma M."/>
        </authorList>
    </citation>
    <scope>NUCLEOTIDE SEQUENCE</scope>
    <source>
        <strain evidence="2">JCM 4369</strain>
    </source>
</reference>
<reference evidence="2" key="1">
    <citation type="journal article" date="2014" name="Int. J. Syst. Evol. Microbiol.">
        <title>Complete genome sequence of Corynebacterium casei LMG S-19264T (=DSM 44701T), isolated from a smear-ripened cheese.</title>
        <authorList>
            <consortium name="US DOE Joint Genome Institute (JGI-PGF)"/>
            <person name="Walter F."/>
            <person name="Albersmeier A."/>
            <person name="Kalinowski J."/>
            <person name="Ruckert C."/>
        </authorList>
    </citation>
    <scope>NUCLEOTIDE SEQUENCE</scope>
    <source>
        <strain evidence="2">JCM 4369</strain>
    </source>
</reference>
<proteinExistence type="predicted"/>
<keyword evidence="3" id="KW-1185">Reference proteome</keyword>